<reference evidence="1 2" key="1">
    <citation type="submission" date="2021-03" db="EMBL/GenBank/DDBJ databases">
        <title>Genomic Encyclopedia of Type Strains, Phase IV (KMG-IV): sequencing the most valuable type-strain genomes for metagenomic binning, comparative biology and taxonomic classification.</title>
        <authorList>
            <person name="Goeker M."/>
        </authorList>
    </citation>
    <scope>NUCLEOTIDE SEQUENCE [LARGE SCALE GENOMIC DNA]</scope>
    <source>
        <strain evidence="1 2">DSM 12287</strain>
    </source>
</reference>
<protein>
    <submittedName>
        <fullName evidence="1">Uncharacterized protein</fullName>
    </submittedName>
</protein>
<gene>
    <name evidence="1" type="ORF">J2744_002922</name>
</gene>
<organism evidence="1 2">
    <name type="scientific">Halorubrum trapanicum</name>
    <dbReference type="NCBI Taxonomy" id="29284"/>
    <lineage>
        <taxon>Archaea</taxon>
        <taxon>Methanobacteriati</taxon>
        <taxon>Methanobacteriota</taxon>
        <taxon>Stenosarchaea group</taxon>
        <taxon>Halobacteria</taxon>
        <taxon>Halobacteriales</taxon>
        <taxon>Haloferacaceae</taxon>
        <taxon>Halorubrum</taxon>
    </lineage>
</organism>
<sequence>MNLLVVCHAQITPNQSPVIANNSNNSTAIAAL</sequence>
<dbReference type="Proteomes" id="UP000770586">
    <property type="component" value="Unassembled WGS sequence"/>
</dbReference>
<evidence type="ECO:0000313" key="2">
    <source>
        <dbReference type="Proteomes" id="UP000770586"/>
    </source>
</evidence>
<dbReference type="EMBL" id="JAGGKE010000018">
    <property type="protein sequence ID" value="MBP1903218.1"/>
    <property type="molecule type" value="Genomic_DNA"/>
</dbReference>
<evidence type="ECO:0000313" key="1">
    <source>
        <dbReference type="EMBL" id="MBP1903218.1"/>
    </source>
</evidence>
<accession>A0A8J7UR42</accession>
<comment type="caution">
    <text evidence="1">The sequence shown here is derived from an EMBL/GenBank/DDBJ whole genome shotgun (WGS) entry which is preliminary data.</text>
</comment>
<proteinExistence type="predicted"/>
<dbReference type="AlphaFoldDB" id="A0A8J7UR42"/>
<keyword evidence="2" id="KW-1185">Reference proteome</keyword>
<name>A0A8J7UR42_9EURY</name>